<keyword evidence="2" id="KW-0547">Nucleotide-binding</keyword>
<evidence type="ECO:0000259" key="11">
    <source>
        <dbReference type="PROSITE" id="PS51061"/>
    </source>
</evidence>
<dbReference type="Gene3D" id="3.30.1370.50">
    <property type="entry name" value="R3H-like domain"/>
    <property type="match status" value="1"/>
</dbReference>
<dbReference type="GO" id="GO:0005737">
    <property type="term" value="C:cytoplasm"/>
    <property type="evidence" value="ECO:0007669"/>
    <property type="project" value="TreeGrafter"/>
</dbReference>
<name>A0A1Y2EU54_PROLT</name>
<dbReference type="Pfam" id="PF01424">
    <property type="entry name" value="R3H"/>
    <property type="match status" value="1"/>
</dbReference>
<dbReference type="InterPro" id="IPR036867">
    <property type="entry name" value="R3H_dom_sf"/>
</dbReference>
<dbReference type="GeneID" id="63786852"/>
<feature type="compositionally biased region" description="Low complexity" evidence="9">
    <location>
        <begin position="138"/>
        <end position="152"/>
    </location>
</feature>
<keyword evidence="4" id="KW-0347">Helicase</keyword>
<evidence type="ECO:0000313" key="13">
    <source>
        <dbReference type="Proteomes" id="UP000193685"/>
    </source>
</evidence>
<dbReference type="InterPro" id="IPR012677">
    <property type="entry name" value="Nucleotide-bd_a/b_plait_sf"/>
</dbReference>
<dbReference type="GO" id="GO:0003677">
    <property type="term" value="F:DNA binding"/>
    <property type="evidence" value="ECO:0007669"/>
    <property type="project" value="UniProtKB-ARBA"/>
</dbReference>
<dbReference type="RefSeq" id="XP_040722034.1">
    <property type="nucleotide sequence ID" value="XM_040870253.1"/>
</dbReference>
<keyword evidence="5" id="KW-0067">ATP-binding</keyword>
<accession>A0A1Y2EU54</accession>
<comment type="caution">
    <text evidence="12">The sequence shown here is derived from an EMBL/GenBank/DDBJ whole genome shotgun (WGS) entry which is preliminary data.</text>
</comment>
<keyword evidence="13" id="KW-1185">Reference proteome</keyword>
<feature type="compositionally biased region" description="Low complexity" evidence="9">
    <location>
        <begin position="66"/>
        <end position="76"/>
    </location>
</feature>
<dbReference type="SMART" id="SM00393">
    <property type="entry name" value="R3H"/>
    <property type="match status" value="1"/>
</dbReference>
<evidence type="ECO:0000256" key="7">
    <source>
        <dbReference type="ARBA" id="ARBA00023242"/>
    </source>
</evidence>
<dbReference type="GO" id="GO:0003729">
    <property type="term" value="F:mRNA binding"/>
    <property type="evidence" value="ECO:0007669"/>
    <property type="project" value="TreeGrafter"/>
</dbReference>
<dbReference type="CDD" id="cd12253">
    <property type="entry name" value="RRM_PIN4_like"/>
    <property type="match status" value="1"/>
</dbReference>
<proteinExistence type="predicted"/>
<dbReference type="InterPro" id="IPR035979">
    <property type="entry name" value="RBD_domain_sf"/>
</dbReference>
<dbReference type="AlphaFoldDB" id="A0A1Y2EU54"/>
<dbReference type="PANTHER" id="PTHR23003:SF17">
    <property type="entry name" value="RNA-BINDING PROTEIN PIN4"/>
    <property type="match status" value="1"/>
</dbReference>
<feature type="compositionally biased region" description="Low complexity" evidence="9">
    <location>
        <begin position="22"/>
        <end position="39"/>
    </location>
</feature>
<gene>
    <name evidence="12" type="ORF">BCR37DRAFT_384520</name>
</gene>
<evidence type="ECO:0000256" key="1">
    <source>
        <dbReference type="ARBA" id="ARBA00004123"/>
    </source>
</evidence>
<dbReference type="CDD" id="cd02639">
    <property type="entry name" value="R3H_RRM"/>
    <property type="match status" value="1"/>
</dbReference>
<dbReference type="SMART" id="SM00360">
    <property type="entry name" value="RRM"/>
    <property type="match status" value="1"/>
</dbReference>
<feature type="compositionally biased region" description="Polar residues" evidence="9">
    <location>
        <begin position="194"/>
        <end position="219"/>
    </location>
</feature>
<organism evidence="12 13">
    <name type="scientific">Protomyces lactucae-debilis</name>
    <dbReference type="NCBI Taxonomy" id="2754530"/>
    <lineage>
        <taxon>Eukaryota</taxon>
        <taxon>Fungi</taxon>
        <taxon>Dikarya</taxon>
        <taxon>Ascomycota</taxon>
        <taxon>Taphrinomycotina</taxon>
        <taxon>Taphrinomycetes</taxon>
        <taxon>Taphrinales</taxon>
        <taxon>Protomycetaceae</taxon>
        <taxon>Protomyces</taxon>
    </lineage>
</organism>
<dbReference type="GO" id="GO:0016787">
    <property type="term" value="F:hydrolase activity"/>
    <property type="evidence" value="ECO:0007669"/>
    <property type="project" value="UniProtKB-KW"/>
</dbReference>
<dbReference type="InterPro" id="IPR034069">
    <property type="entry name" value="R3H_Cip2"/>
</dbReference>
<feature type="compositionally biased region" description="Polar residues" evidence="9">
    <location>
        <begin position="634"/>
        <end position="644"/>
    </location>
</feature>
<evidence type="ECO:0008006" key="14">
    <source>
        <dbReference type="Google" id="ProtNLM"/>
    </source>
</evidence>
<evidence type="ECO:0000256" key="2">
    <source>
        <dbReference type="ARBA" id="ARBA00022741"/>
    </source>
</evidence>
<feature type="compositionally biased region" description="Polar residues" evidence="9">
    <location>
        <begin position="84"/>
        <end position="93"/>
    </location>
</feature>
<keyword evidence="7" id="KW-0539">Nucleus</keyword>
<feature type="compositionally biased region" description="Polar residues" evidence="9">
    <location>
        <begin position="120"/>
        <end position="133"/>
    </location>
</feature>
<dbReference type="SUPFAM" id="SSF54928">
    <property type="entry name" value="RNA-binding domain, RBD"/>
    <property type="match status" value="1"/>
</dbReference>
<dbReference type="Gene3D" id="3.30.70.330">
    <property type="match status" value="1"/>
</dbReference>
<feature type="compositionally biased region" description="Low complexity" evidence="9">
    <location>
        <begin position="220"/>
        <end position="232"/>
    </location>
</feature>
<feature type="domain" description="R3H" evidence="11">
    <location>
        <begin position="408"/>
        <end position="475"/>
    </location>
</feature>
<dbReference type="GO" id="GO:0004386">
    <property type="term" value="F:helicase activity"/>
    <property type="evidence" value="ECO:0007669"/>
    <property type="project" value="UniProtKB-KW"/>
</dbReference>
<dbReference type="InterPro" id="IPR000504">
    <property type="entry name" value="RRM_dom"/>
</dbReference>
<dbReference type="PROSITE" id="PS51061">
    <property type="entry name" value="R3H"/>
    <property type="match status" value="1"/>
</dbReference>
<evidence type="ECO:0000256" key="4">
    <source>
        <dbReference type="ARBA" id="ARBA00022806"/>
    </source>
</evidence>
<feature type="region of interest" description="Disordered" evidence="9">
    <location>
        <begin position="22"/>
        <end position="232"/>
    </location>
</feature>
<feature type="compositionally biased region" description="Low complexity" evidence="9">
    <location>
        <begin position="159"/>
        <end position="170"/>
    </location>
</feature>
<dbReference type="STRING" id="56484.A0A1Y2EU54"/>
<dbReference type="SUPFAM" id="SSF82708">
    <property type="entry name" value="R3H domain"/>
    <property type="match status" value="1"/>
</dbReference>
<keyword evidence="3" id="KW-0378">Hydrolase</keyword>
<dbReference type="GO" id="GO:0005634">
    <property type="term" value="C:nucleus"/>
    <property type="evidence" value="ECO:0007669"/>
    <property type="project" value="UniProtKB-SubCell"/>
</dbReference>
<comment type="subcellular location">
    <subcellularLocation>
        <location evidence="1">Nucleus</location>
    </subcellularLocation>
</comment>
<feature type="region of interest" description="Disordered" evidence="9">
    <location>
        <begin position="480"/>
        <end position="583"/>
    </location>
</feature>
<dbReference type="FunFam" id="3.30.1370.50:FF:000002">
    <property type="entry name" value="Immunoglobulin mu DNA-binding protein 2"/>
    <property type="match status" value="1"/>
</dbReference>
<dbReference type="PANTHER" id="PTHR23003">
    <property type="entry name" value="RNA RECOGNITION MOTIF RRM DOMAIN CONTAINING PROTEIN"/>
    <property type="match status" value="1"/>
</dbReference>
<dbReference type="InterPro" id="IPR001374">
    <property type="entry name" value="R3H_dom"/>
</dbReference>
<feature type="compositionally biased region" description="Polar residues" evidence="9">
    <location>
        <begin position="522"/>
        <end position="533"/>
    </location>
</feature>
<evidence type="ECO:0000256" key="5">
    <source>
        <dbReference type="ARBA" id="ARBA00022840"/>
    </source>
</evidence>
<dbReference type="OrthoDB" id="434258at2759"/>
<evidence type="ECO:0000256" key="9">
    <source>
        <dbReference type="SAM" id="MobiDB-lite"/>
    </source>
</evidence>
<dbReference type="InterPro" id="IPR034186">
    <property type="entry name" value="PIN4-like_RRM"/>
</dbReference>
<evidence type="ECO:0000313" key="12">
    <source>
        <dbReference type="EMBL" id="ORY74385.1"/>
    </source>
</evidence>
<dbReference type="PROSITE" id="PS50102">
    <property type="entry name" value="RRM"/>
    <property type="match status" value="1"/>
</dbReference>
<protein>
    <recommendedName>
        <fullName evidence="14">RRM domain-containing protein</fullName>
    </recommendedName>
</protein>
<dbReference type="Pfam" id="PF00076">
    <property type="entry name" value="RRM_1"/>
    <property type="match status" value="1"/>
</dbReference>
<evidence type="ECO:0000259" key="10">
    <source>
        <dbReference type="PROSITE" id="PS50102"/>
    </source>
</evidence>
<sequence>MSSPPNFLSFADLKMNNNRIASPIQSPFLSPFPSSPSSPGVEPRRTKSRHMDAFSFFDSKAPPPGQQQQQQQQQQQAPPLSAGTGISSSQATQGLGEWRPAANIQPPRNLTPLQGGYPSYEQSPQGLGSSSSRWEAPGAFSSGAQSHAQQQHVYPISHPQQQMYPPQQQQSYGHPQSMPRHHGHYGQPAYPQYNHPQQSPHHGMPSSMTSGYRSLTPTGQQQQQAPRPMMARQWSNAQHDPFSRDLTPLASPGPATPGIGTVIGDDGDEVISTAVVVKNIPFSLKKETLLELFDQLTLPKPYAFNYHFDNGTFRGLAFANFHSPEETQHVIGALNGYELIGRKLRVEYKKVLPADQRERIELQKRQKAIQEEVMLGGIMRPSSAASFSSAKGTLPSVEKAKPEMDLNDPATLQIYSSLLLFRDDTAPTAQKQMAFPPEFTPPQRRTVHLIAQKLGLAHVSRGEGEERYVVVSKPIADTAQGPLEQQQPQRTMQQPYSGYTPAVGPQQALRIDTKPDLKPRVSYNNNGVSSLSHLQPPGLKQMKSYSDLRQPSPLRTSAALSSDAFGRVGEEEERSGSPAPFASFAGVASGTASPMLSDRFGEMQLSAGTGPASAPVRQPKGPEPQRAFLGRTASLRSTHAQPPQ</sequence>
<reference evidence="12 13" key="1">
    <citation type="submission" date="2016-07" db="EMBL/GenBank/DDBJ databases">
        <title>Pervasive Adenine N6-methylation of Active Genes in Fungi.</title>
        <authorList>
            <consortium name="DOE Joint Genome Institute"/>
            <person name="Mondo S.J."/>
            <person name="Dannebaum R.O."/>
            <person name="Kuo R.C."/>
            <person name="Labutti K."/>
            <person name="Haridas S."/>
            <person name="Kuo A."/>
            <person name="Salamov A."/>
            <person name="Ahrendt S.R."/>
            <person name="Lipzen A."/>
            <person name="Sullivan W."/>
            <person name="Andreopoulos W.B."/>
            <person name="Clum A."/>
            <person name="Lindquist E."/>
            <person name="Daum C."/>
            <person name="Ramamoorthy G.K."/>
            <person name="Gryganskyi A."/>
            <person name="Culley D."/>
            <person name="Magnuson J.K."/>
            <person name="James T.Y."/>
            <person name="O'Malley M.A."/>
            <person name="Stajich J.E."/>
            <person name="Spatafora J.W."/>
            <person name="Visel A."/>
            <person name="Grigoriev I.V."/>
        </authorList>
    </citation>
    <scope>NUCLEOTIDE SEQUENCE [LARGE SCALE GENOMIC DNA]</scope>
    <source>
        <strain evidence="12 13">12-1054</strain>
    </source>
</reference>
<feature type="domain" description="RRM" evidence="10">
    <location>
        <begin position="273"/>
        <end position="351"/>
    </location>
</feature>
<feature type="compositionally biased region" description="Polar residues" evidence="9">
    <location>
        <begin position="543"/>
        <end position="560"/>
    </location>
</feature>
<dbReference type="Proteomes" id="UP000193685">
    <property type="component" value="Unassembled WGS sequence"/>
</dbReference>
<dbReference type="GO" id="GO:0005524">
    <property type="term" value="F:ATP binding"/>
    <property type="evidence" value="ECO:0007669"/>
    <property type="project" value="UniProtKB-KW"/>
</dbReference>
<feature type="region of interest" description="Disordered" evidence="9">
    <location>
        <begin position="602"/>
        <end position="644"/>
    </location>
</feature>
<evidence type="ECO:0000256" key="8">
    <source>
        <dbReference type="PROSITE-ProRule" id="PRU00176"/>
    </source>
</evidence>
<dbReference type="EMBL" id="MCFI01000030">
    <property type="protein sequence ID" value="ORY74385.1"/>
    <property type="molecule type" value="Genomic_DNA"/>
</dbReference>
<evidence type="ECO:0000256" key="3">
    <source>
        <dbReference type="ARBA" id="ARBA00022801"/>
    </source>
</evidence>
<evidence type="ECO:0000256" key="6">
    <source>
        <dbReference type="ARBA" id="ARBA00022884"/>
    </source>
</evidence>
<feature type="compositionally biased region" description="Low complexity" evidence="9">
    <location>
        <begin position="485"/>
        <end position="494"/>
    </location>
</feature>
<feature type="compositionally biased region" description="Basic and acidic residues" evidence="9">
    <location>
        <begin position="42"/>
        <end position="52"/>
    </location>
</feature>
<dbReference type="InterPro" id="IPR050374">
    <property type="entry name" value="RRT5_SRSF_SR"/>
</dbReference>
<keyword evidence="6 8" id="KW-0694">RNA-binding</keyword>